<accession>A0ABQ7HXW6</accession>
<evidence type="ECO:0000313" key="4">
    <source>
        <dbReference type="Proteomes" id="UP001516464"/>
    </source>
</evidence>
<evidence type="ECO:0000259" key="2">
    <source>
        <dbReference type="Pfam" id="PF17032"/>
    </source>
</evidence>
<protein>
    <recommendedName>
        <fullName evidence="2">Zinc-ribbon 15 domain-containing protein</fullName>
    </recommendedName>
</protein>
<name>A0ABQ7HXW6_9MICR</name>
<keyword evidence="1" id="KW-1133">Transmembrane helix</keyword>
<gene>
    <name evidence="3" type="ORF">TCON_1782</name>
</gene>
<proteinExistence type="predicted"/>
<dbReference type="EMBL" id="SBIQ01000143">
    <property type="protein sequence ID" value="KAF7683004.1"/>
    <property type="molecule type" value="Genomic_DNA"/>
</dbReference>
<keyword evidence="4" id="KW-1185">Reference proteome</keyword>
<organism evidence="3 4">
    <name type="scientific">Astathelohania contejeani</name>
    <dbReference type="NCBI Taxonomy" id="164912"/>
    <lineage>
        <taxon>Eukaryota</taxon>
        <taxon>Fungi</taxon>
        <taxon>Fungi incertae sedis</taxon>
        <taxon>Microsporidia</taxon>
        <taxon>Astathelohaniidae</taxon>
        <taxon>Astathelohania</taxon>
    </lineage>
</organism>
<dbReference type="Pfam" id="PF17032">
    <property type="entry name" value="Zn_ribbon_15"/>
    <property type="match status" value="1"/>
</dbReference>
<reference evidence="3 4" key="1">
    <citation type="submission" date="2019-01" db="EMBL/GenBank/DDBJ databases">
        <title>Genomes sequencing and comparative genomics of infectious freshwater microsporidia, Cucumispora dikerogammari and Thelohania contejeani.</title>
        <authorList>
            <person name="Cormier A."/>
            <person name="Giraud I."/>
            <person name="Wattier R."/>
            <person name="Teixeira M."/>
            <person name="Grandjean F."/>
            <person name="Rigaud T."/>
            <person name="Cordaux R."/>
        </authorList>
    </citation>
    <scope>NUCLEOTIDE SEQUENCE [LARGE SCALE GENOMIC DNA]</scope>
    <source>
        <strain evidence="3">T1</strain>
        <tissue evidence="3">Spores</tissue>
    </source>
</reference>
<feature type="transmembrane region" description="Helical" evidence="1">
    <location>
        <begin position="46"/>
        <end position="65"/>
    </location>
</feature>
<dbReference type="Proteomes" id="UP001516464">
    <property type="component" value="Unassembled WGS sequence"/>
</dbReference>
<feature type="domain" description="Zinc-ribbon 15" evidence="2">
    <location>
        <begin position="27"/>
        <end position="99"/>
    </location>
</feature>
<evidence type="ECO:0000256" key="1">
    <source>
        <dbReference type="SAM" id="Phobius"/>
    </source>
</evidence>
<dbReference type="InterPro" id="IPR031493">
    <property type="entry name" value="Zinc_ribbon_15"/>
</dbReference>
<comment type="caution">
    <text evidence="3">The sequence shown here is derived from an EMBL/GenBank/DDBJ whole genome shotgun (WGS) entry which is preliminary data.</text>
</comment>
<sequence length="101" mass="11613">MINLFLSIAEREVTVYSVNNDVVYNKIICTNCSLEKRPIYKRIEKWLTIFLIPICSLVIGPTYAVCSKCYNFLSMENLSKCNTCHAIKPAVDNFCRRCGYS</sequence>
<keyword evidence="1" id="KW-0812">Transmembrane</keyword>
<evidence type="ECO:0000313" key="3">
    <source>
        <dbReference type="EMBL" id="KAF7683004.1"/>
    </source>
</evidence>
<keyword evidence="1" id="KW-0472">Membrane</keyword>